<dbReference type="EMBL" id="JXJQ01000006">
    <property type="protein sequence ID" value="KJY62284.1"/>
    <property type="molecule type" value="Genomic_DNA"/>
</dbReference>
<name>A0A0F4LVF3_9LACO</name>
<gene>
    <name evidence="7" type="ORF">JG30_04850</name>
</gene>
<evidence type="ECO:0000256" key="3">
    <source>
        <dbReference type="ARBA" id="ARBA00022603"/>
    </source>
</evidence>
<dbReference type="GO" id="GO:0008276">
    <property type="term" value="F:protein methyltransferase activity"/>
    <property type="evidence" value="ECO:0007669"/>
    <property type="project" value="InterPro"/>
</dbReference>
<evidence type="ECO:0000313" key="8">
    <source>
        <dbReference type="Proteomes" id="UP000033558"/>
    </source>
</evidence>
<evidence type="ECO:0000259" key="6">
    <source>
        <dbReference type="Pfam" id="PF00590"/>
    </source>
</evidence>
<keyword evidence="5" id="KW-0949">S-adenosyl-L-methionine</keyword>
<dbReference type="NCBIfam" id="NF004456">
    <property type="entry name" value="PRK05787.1-4"/>
    <property type="match status" value="1"/>
</dbReference>
<dbReference type="Proteomes" id="UP000033558">
    <property type="component" value="Unassembled WGS sequence"/>
</dbReference>
<evidence type="ECO:0000313" key="7">
    <source>
        <dbReference type="EMBL" id="KJY62284.1"/>
    </source>
</evidence>
<feature type="domain" description="Tetrapyrrole methylase" evidence="6">
    <location>
        <begin position="1"/>
        <end position="177"/>
    </location>
</feature>
<comment type="pathway">
    <text evidence="1">Cofactor biosynthesis; adenosylcobalamin biosynthesis.</text>
</comment>
<keyword evidence="8" id="KW-1185">Reference proteome</keyword>
<dbReference type="UniPathway" id="UPA00148"/>
<dbReference type="InterPro" id="IPR014777">
    <property type="entry name" value="4pyrrole_Mease_sub1"/>
</dbReference>
<reference evidence="7 8" key="1">
    <citation type="submission" date="2015-01" db="EMBL/GenBank/DDBJ databases">
        <title>Comparative genomics of the lactic acid bacteria isolated from the honey bee gut.</title>
        <authorList>
            <person name="Ellegaard K.M."/>
            <person name="Tamarit D."/>
            <person name="Javelind E."/>
            <person name="Olofsson T."/>
            <person name="Andersson S.G."/>
            <person name="Vasquez A."/>
        </authorList>
    </citation>
    <scope>NUCLEOTIDE SEQUENCE [LARGE SCALE GENOMIC DNA]</scope>
    <source>
        <strain evidence="7 8">Bin4</strain>
    </source>
</reference>
<dbReference type="AlphaFoldDB" id="A0A0F4LVF3"/>
<dbReference type="InterPro" id="IPR050714">
    <property type="entry name" value="Cobalamin_biosynth_MTase"/>
</dbReference>
<dbReference type="PATRIC" id="fig|1218492.5.peg.610"/>
<dbReference type="InterPro" id="IPR035996">
    <property type="entry name" value="4pyrrol_Methylase_sf"/>
</dbReference>
<dbReference type="InterPro" id="IPR014776">
    <property type="entry name" value="4pyrrole_Mease_sub2"/>
</dbReference>
<dbReference type="InterPro" id="IPR000878">
    <property type="entry name" value="4pyrrol_Mease"/>
</dbReference>
<keyword evidence="2" id="KW-0169">Cobalamin biosynthesis</keyword>
<dbReference type="HOGENOM" id="CLU_089162_2_0_9"/>
<dbReference type="SUPFAM" id="SSF53790">
    <property type="entry name" value="Tetrapyrrole methylase"/>
    <property type="match status" value="1"/>
</dbReference>
<keyword evidence="3 7" id="KW-0489">Methyltransferase</keyword>
<dbReference type="GO" id="GO:0032259">
    <property type="term" value="P:methylation"/>
    <property type="evidence" value="ECO:0007669"/>
    <property type="project" value="UniProtKB-KW"/>
</dbReference>
<dbReference type="NCBIfam" id="TIGR02467">
    <property type="entry name" value="CbiE"/>
    <property type="match status" value="1"/>
</dbReference>
<dbReference type="GO" id="GO:0009236">
    <property type="term" value="P:cobalamin biosynthetic process"/>
    <property type="evidence" value="ECO:0007669"/>
    <property type="project" value="UniProtKB-UniPathway"/>
</dbReference>
<accession>A0A0F4LVF3</accession>
<dbReference type="Gene3D" id="3.40.1010.10">
    <property type="entry name" value="Cobalt-precorrin-4 Transmethylase, Domain 1"/>
    <property type="match status" value="1"/>
</dbReference>
<evidence type="ECO:0000256" key="4">
    <source>
        <dbReference type="ARBA" id="ARBA00022679"/>
    </source>
</evidence>
<dbReference type="CDD" id="cd11644">
    <property type="entry name" value="Precorrin-6Y-MT"/>
    <property type="match status" value="1"/>
</dbReference>
<dbReference type="OrthoDB" id="9780707at2"/>
<dbReference type="RefSeq" id="WP_046315909.1">
    <property type="nucleotide sequence ID" value="NZ_JBHSZT010000001.1"/>
</dbReference>
<dbReference type="Gene3D" id="3.30.950.10">
    <property type="entry name" value="Methyltransferase, Cobalt-precorrin-4 Transmethylase, Domain 2"/>
    <property type="match status" value="1"/>
</dbReference>
<dbReference type="STRING" id="1218492.JG30_04850"/>
<protein>
    <submittedName>
        <fullName evidence="7">Precorrin-6Y C5,15-methyltransferase CbiE</fullName>
    </submittedName>
</protein>
<comment type="caution">
    <text evidence="7">The sequence shown here is derived from an EMBL/GenBank/DDBJ whole genome shotgun (WGS) entry which is preliminary data.</text>
</comment>
<evidence type="ECO:0000256" key="2">
    <source>
        <dbReference type="ARBA" id="ARBA00022573"/>
    </source>
</evidence>
<dbReference type="Pfam" id="PF00590">
    <property type="entry name" value="TP_methylase"/>
    <property type="match status" value="1"/>
</dbReference>
<organism evidence="7 8">
    <name type="scientific">Bombilactobacillus mellifer</name>
    <dbReference type="NCBI Taxonomy" id="1218492"/>
    <lineage>
        <taxon>Bacteria</taxon>
        <taxon>Bacillati</taxon>
        <taxon>Bacillota</taxon>
        <taxon>Bacilli</taxon>
        <taxon>Lactobacillales</taxon>
        <taxon>Lactobacillaceae</taxon>
        <taxon>Bombilactobacillus</taxon>
    </lineage>
</organism>
<proteinExistence type="predicted"/>
<evidence type="ECO:0000256" key="1">
    <source>
        <dbReference type="ARBA" id="ARBA00004953"/>
    </source>
</evidence>
<dbReference type="InterPro" id="IPR012818">
    <property type="entry name" value="CbiE"/>
</dbReference>
<evidence type="ECO:0000256" key="5">
    <source>
        <dbReference type="ARBA" id="ARBA00022691"/>
    </source>
</evidence>
<keyword evidence="4 7" id="KW-0808">Transferase</keyword>
<dbReference type="PANTHER" id="PTHR43182:SF1">
    <property type="entry name" value="COBALT-PRECORRIN-7 C(5)-METHYLTRANSFERASE"/>
    <property type="match status" value="1"/>
</dbReference>
<sequence length="200" mass="22255">MITVLGIGPGAPDLQLIKSRQVLTTAQVVIGSPRQLALFPDVASDKKMILPHLPQLKIFLQKNQTKSVVLLASGDPLLYGIGKWIQTVLPADQICIIPGISSIQYFFNKLHLSMNDCYLTSSHGKNPNFDFLLLHDKVAMVTDQRWGPFQIAQAILSRQQSRRLYIGENLSYPTEKISVYAAAAVPDRHYEMNVVIITNA</sequence>
<dbReference type="PANTHER" id="PTHR43182">
    <property type="entry name" value="COBALT-PRECORRIN-6B C(15)-METHYLTRANSFERASE (DECARBOXYLATING)"/>
    <property type="match status" value="1"/>
</dbReference>